<organism evidence="3 4">
    <name type="scientific">Porphyromonas somerae</name>
    <dbReference type="NCBI Taxonomy" id="322095"/>
    <lineage>
        <taxon>Bacteria</taxon>
        <taxon>Pseudomonadati</taxon>
        <taxon>Bacteroidota</taxon>
        <taxon>Bacteroidia</taxon>
        <taxon>Bacteroidales</taxon>
        <taxon>Porphyromonadaceae</taxon>
        <taxon>Porphyromonas</taxon>
    </lineage>
</organism>
<dbReference type="RefSeq" id="WP_060935389.1">
    <property type="nucleotide sequence ID" value="NZ_KQ960446.1"/>
</dbReference>
<comment type="caution">
    <text evidence="3">The sequence shown here is derived from an EMBL/GenBank/DDBJ whole genome shotgun (WGS) entry which is preliminary data.</text>
</comment>
<proteinExistence type="predicted"/>
<evidence type="ECO:0000313" key="3">
    <source>
        <dbReference type="EMBL" id="KXB76133.1"/>
    </source>
</evidence>
<reference evidence="4" key="1">
    <citation type="submission" date="2016-01" db="EMBL/GenBank/DDBJ databases">
        <authorList>
            <person name="Mitreva M."/>
            <person name="Pepin K.H."/>
            <person name="Mihindukulasuriya K.A."/>
            <person name="Fulton R."/>
            <person name="Fronick C."/>
            <person name="O'Laughlin M."/>
            <person name="Miner T."/>
            <person name="Herter B."/>
            <person name="Rosa B.A."/>
            <person name="Cordes M."/>
            <person name="Tomlinson C."/>
            <person name="Wollam A."/>
            <person name="Palsikar V.B."/>
            <person name="Mardis E.R."/>
            <person name="Wilson R.K."/>
        </authorList>
    </citation>
    <scope>NUCLEOTIDE SEQUENCE [LARGE SCALE GENOMIC DNA]</scope>
    <source>
        <strain evidence="4">KA00683</strain>
    </source>
</reference>
<dbReference type="EMBL" id="LSDK01000076">
    <property type="protein sequence ID" value="KXB76133.1"/>
    <property type="molecule type" value="Genomic_DNA"/>
</dbReference>
<gene>
    <name evidence="3" type="ORF">HMPREF3185_01070</name>
</gene>
<keyword evidence="2" id="KW-0472">Membrane</keyword>
<dbReference type="PATRIC" id="fig|322095.3.peg.1055"/>
<feature type="transmembrane region" description="Helical" evidence="2">
    <location>
        <begin position="67"/>
        <end position="88"/>
    </location>
</feature>
<dbReference type="Proteomes" id="UP000070224">
    <property type="component" value="Unassembled WGS sequence"/>
</dbReference>
<feature type="transmembrane region" description="Helical" evidence="2">
    <location>
        <begin position="33"/>
        <end position="55"/>
    </location>
</feature>
<dbReference type="STRING" id="322095.HMPREF3185_01070"/>
<evidence type="ECO:0000256" key="2">
    <source>
        <dbReference type="SAM" id="Phobius"/>
    </source>
</evidence>
<feature type="region of interest" description="Disordered" evidence="1">
    <location>
        <begin position="221"/>
        <end position="242"/>
    </location>
</feature>
<dbReference type="InterPro" id="IPR056918">
    <property type="entry name" value="8xMP"/>
</dbReference>
<sequence length="242" mass="27467">MSGTSTSENQNQVSLKELREEFYKIRKFEIQNLWQRSIFLATFIVLLFTGYGAFFEKLMSYDGLQSIIGHIICCLLALTGSIFSMLWIMMAKGSKAWYEIYECKIGDIEKKIILNIPEDYRMQEGSPEKLNNSLRSRDPGAYSVSKINILIGQVLWVIWIVIFCLHALSLLLLAIFSYQDYETYTSIAIAISAASHPLIMCLTMIELPKILFAVTESTAITDPNKKGKEGEEGGEKQETESK</sequence>
<accession>A0A134B874</accession>
<feature type="compositionally biased region" description="Basic and acidic residues" evidence="1">
    <location>
        <begin position="223"/>
        <end position="242"/>
    </location>
</feature>
<keyword evidence="2" id="KW-1133">Transmembrane helix</keyword>
<dbReference type="OrthoDB" id="5368706at2"/>
<feature type="transmembrane region" description="Helical" evidence="2">
    <location>
        <begin position="154"/>
        <end position="178"/>
    </location>
</feature>
<keyword evidence="2" id="KW-0812">Transmembrane</keyword>
<evidence type="ECO:0000256" key="1">
    <source>
        <dbReference type="SAM" id="MobiDB-lite"/>
    </source>
</evidence>
<name>A0A134B874_9PORP</name>
<feature type="transmembrane region" description="Helical" evidence="2">
    <location>
        <begin position="184"/>
        <end position="205"/>
    </location>
</feature>
<dbReference type="AlphaFoldDB" id="A0A134B874"/>
<protein>
    <submittedName>
        <fullName evidence="3">Uncharacterized protein</fullName>
    </submittedName>
</protein>
<keyword evidence="4" id="KW-1185">Reference proteome</keyword>
<dbReference type="Pfam" id="PF24838">
    <property type="entry name" value="8xMP"/>
    <property type="match status" value="1"/>
</dbReference>
<evidence type="ECO:0000313" key="4">
    <source>
        <dbReference type="Proteomes" id="UP000070224"/>
    </source>
</evidence>